<evidence type="ECO:0000256" key="2">
    <source>
        <dbReference type="ARBA" id="ARBA00009539"/>
    </source>
</evidence>
<dbReference type="Proteomes" id="UP000693946">
    <property type="component" value="Linkage Group LG10"/>
</dbReference>
<feature type="domain" description="DHFR" evidence="8">
    <location>
        <begin position="12"/>
        <end position="192"/>
    </location>
</feature>
<comment type="similarity">
    <text evidence="2">Belongs to the dihydrofolate reductase family.</text>
</comment>
<dbReference type="PROSITE" id="PS51330">
    <property type="entry name" value="DHFR_2"/>
    <property type="match status" value="1"/>
</dbReference>
<evidence type="ECO:0000256" key="3">
    <source>
        <dbReference type="ARBA" id="ARBA00012856"/>
    </source>
</evidence>
<dbReference type="InterPro" id="IPR012259">
    <property type="entry name" value="DHFR"/>
</dbReference>
<comment type="pathway">
    <text evidence="1">Cofactor biosynthesis; tetrahydrofolate biosynthesis; 5,6,7,8-tetrahydrofolate from 7,8-dihydrofolate: step 1/1.</text>
</comment>
<dbReference type="InterPro" id="IPR001796">
    <property type="entry name" value="DHFR_dom"/>
</dbReference>
<gene>
    <name evidence="9" type="ORF">JOB18_016795</name>
</gene>
<dbReference type="GO" id="GO:0046654">
    <property type="term" value="P:tetrahydrofolate biosynthetic process"/>
    <property type="evidence" value="ECO:0007669"/>
    <property type="project" value="InterPro"/>
</dbReference>
<dbReference type="CDD" id="cd00209">
    <property type="entry name" value="DHFR"/>
    <property type="match status" value="1"/>
</dbReference>
<sequence>MEKSRLQVQKKPVRVIAAVCNDMGMGKDGKMPWNLPNEFQYFLNTVTSVSRPGKMNMMVWGKLCWFSHPETTFPLSNVLHVVLSSTLSSTPNHAHFLSDDFDSAIRLASEPPLADLIETIWVVGGTQVYKDALSHPWCDLVFLTDVMANFDCDVFFPEFDRELFEIQERFPNVPSGIQEENNVKYKWQVFKKVTGDAV</sequence>
<dbReference type="AlphaFoldDB" id="A0AAV6SYS1"/>
<evidence type="ECO:0000256" key="7">
    <source>
        <dbReference type="ARBA" id="ARBA00048873"/>
    </source>
</evidence>
<keyword evidence="6" id="KW-0560">Oxidoreductase</keyword>
<dbReference type="Pfam" id="PF00186">
    <property type="entry name" value="DHFR_1"/>
    <property type="match status" value="1"/>
</dbReference>
<dbReference type="GO" id="GO:0005739">
    <property type="term" value="C:mitochondrion"/>
    <property type="evidence" value="ECO:0007669"/>
    <property type="project" value="TreeGrafter"/>
</dbReference>
<comment type="catalytic activity">
    <reaction evidence="7">
        <text>(6S)-5,6,7,8-tetrahydrofolate + NADP(+) = 7,8-dihydrofolate + NADPH + H(+)</text>
        <dbReference type="Rhea" id="RHEA:15009"/>
        <dbReference type="ChEBI" id="CHEBI:15378"/>
        <dbReference type="ChEBI" id="CHEBI:57451"/>
        <dbReference type="ChEBI" id="CHEBI:57453"/>
        <dbReference type="ChEBI" id="CHEBI:57783"/>
        <dbReference type="ChEBI" id="CHEBI:58349"/>
        <dbReference type="EC" id="1.5.1.3"/>
    </reaction>
</comment>
<evidence type="ECO:0000313" key="10">
    <source>
        <dbReference type="Proteomes" id="UP000693946"/>
    </source>
</evidence>
<dbReference type="GO" id="GO:0006730">
    <property type="term" value="P:one-carbon metabolic process"/>
    <property type="evidence" value="ECO:0007669"/>
    <property type="project" value="UniProtKB-KW"/>
</dbReference>
<reference evidence="9 10" key="1">
    <citation type="journal article" date="2021" name="Sci. Rep.">
        <title>Chromosome anchoring in Senegalese sole (Solea senegalensis) reveals sex-associated markers and genome rearrangements in flatfish.</title>
        <authorList>
            <person name="Guerrero-Cozar I."/>
            <person name="Gomez-Garrido J."/>
            <person name="Berbel C."/>
            <person name="Martinez-Blanch J.F."/>
            <person name="Alioto T."/>
            <person name="Claros M.G."/>
            <person name="Gagnaire P.A."/>
            <person name="Manchado M."/>
        </authorList>
    </citation>
    <scope>NUCLEOTIDE SEQUENCE [LARGE SCALE GENOMIC DNA]</scope>
    <source>
        <strain evidence="9">Sse05_10M</strain>
    </source>
</reference>
<proteinExistence type="inferred from homology"/>
<evidence type="ECO:0000313" key="9">
    <source>
        <dbReference type="EMBL" id="KAG7522229.1"/>
    </source>
</evidence>
<keyword evidence="4" id="KW-0554">One-carbon metabolism</keyword>
<evidence type="ECO:0000256" key="6">
    <source>
        <dbReference type="ARBA" id="ARBA00023002"/>
    </source>
</evidence>
<keyword evidence="5" id="KW-0521">NADP</keyword>
<evidence type="ECO:0000259" key="8">
    <source>
        <dbReference type="PROSITE" id="PS51330"/>
    </source>
</evidence>
<comment type="caution">
    <text evidence="9">The sequence shown here is derived from an EMBL/GenBank/DDBJ whole genome shotgun (WGS) entry which is preliminary data.</text>
</comment>
<evidence type="ECO:0000256" key="5">
    <source>
        <dbReference type="ARBA" id="ARBA00022857"/>
    </source>
</evidence>
<name>A0AAV6SYS1_SOLSE</name>
<organism evidence="9 10">
    <name type="scientific">Solea senegalensis</name>
    <name type="common">Senegalese sole</name>
    <dbReference type="NCBI Taxonomy" id="28829"/>
    <lineage>
        <taxon>Eukaryota</taxon>
        <taxon>Metazoa</taxon>
        <taxon>Chordata</taxon>
        <taxon>Craniata</taxon>
        <taxon>Vertebrata</taxon>
        <taxon>Euteleostomi</taxon>
        <taxon>Actinopterygii</taxon>
        <taxon>Neopterygii</taxon>
        <taxon>Teleostei</taxon>
        <taxon>Neoteleostei</taxon>
        <taxon>Acanthomorphata</taxon>
        <taxon>Carangaria</taxon>
        <taxon>Pleuronectiformes</taxon>
        <taxon>Pleuronectoidei</taxon>
        <taxon>Soleidae</taxon>
        <taxon>Solea</taxon>
    </lineage>
</organism>
<evidence type="ECO:0000256" key="4">
    <source>
        <dbReference type="ARBA" id="ARBA00022563"/>
    </source>
</evidence>
<protein>
    <recommendedName>
        <fullName evidence="3">dihydrofolate reductase</fullName>
        <ecNumber evidence="3">1.5.1.3</ecNumber>
    </recommendedName>
</protein>
<accession>A0AAV6SYS1</accession>
<dbReference type="GO" id="GO:0046655">
    <property type="term" value="P:folic acid metabolic process"/>
    <property type="evidence" value="ECO:0007669"/>
    <property type="project" value="TreeGrafter"/>
</dbReference>
<dbReference type="GO" id="GO:0046452">
    <property type="term" value="P:dihydrofolate metabolic process"/>
    <property type="evidence" value="ECO:0007669"/>
    <property type="project" value="TreeGrafter"/>
</dbReference>
<evidence type="ECO:0000256" key="1">
    <source>
        <dbReference type="ARBA" id="ARBA00004903"/>
    </source>
</evidence>
<dbReference type="GO" id="GO:0004146">
    <property type="term" value="F:dihydrofolate reductase activity"/>
    <property type="evidence" value="ECO:0007669"/>
    <property type="project" value="UniProtKB-EC"/>
</dbReference>
<dbReference type="PANTHER" id="PTHR48069">
    <property type="entry name" value="DIHYDROFOLATE REDUCTASE"/>
    <property type="match status" value="1"/>
</dbReference>
<dbReference type="GO" id="GO:0050661">
    <property type="term" value="F:NADP binding"/>
    <property type="evidence" value="ECO:0007669"/>
    <property type="project" value="InterPro"/>
</dbReference>
<dbReference type="PANTHER" id="PTHR48069:SF5">
    <property type="entry name" value="DIHYDROFOLATE REDUCTASE"/>
    <property type="match status" value="1"/>
</dbReference>
<keyword evidence="10" id="KW-1185">Reference proteome</keyword>
<dbReference type="FunFam" id="3.40.430.10:FF:000002">
    <property type="entry name" value="Dihydrofolate reductase"/>
    <property type="match status" value="1"/>
</dbReference>
<dbReference type="EC" id="1.5.1.3" evidence="3"/>
<dbReference type="EMBL" id="JAGKHQ010000002">
    <property type="protein sequence ID" value="KAG7522229.1"/>
    <property type="molecule type" value="Genomic_DNA"/>
</dbReference>